<comment type="caution">
    <text evidence="3">The sequence shown here is derived from an EMBL/GenBank/DDBJ whole genome shotgun (WGS) entry which is preliminary data.</text>
</comment>
<accession>A0ABQ6MDG4</accession>
<evidence type="ECO:0000313" key="3">
    <source>
        <dbReference type="EMBL" id="GMI24264.1"/>
    </source>
</evidence>
<keyword evidence="4" id="KW-1185">Reference proteome</keyword>
<feature type="compositionally biased region" description="Pro residues" evidence="2">
    <location>
        <begin position="257"/>
        <end position="267"/>
    </location>
</feature>
<feature type="coiled-coil region" evidence="1">
    <location>
        <begin position="38"/>
        <end position="86"/>
    </location>
</feature>
<dbReference type="EMBL" id="BRYB01002704">
    <property type="protein sequence ID" value="GMI24264.1"/>
    <property type="molecule type" value="Genomic_DNA"/>
</dbReference>
<keyword evidence="1" id="KW-0175">Coiled coil</keyword>
<protein>
    <submittedName>
        <fullName evidence="3">Uncharacterized protein</fullName>
    </submittedName>
</protein>
<gene>
    <name evidence="3" type="ORF">TeGR_g8054</name>
</gene>
<proteinExistence type="predicted"/>
<sequence>MALASIMVHHSQLFDKLKLLRSSISGAESSFDACSLQRADAEVANENLREELAAEQQGLGPLEEAVEEARAAAEAARAQGEQERELIGAADRQLAQIERERESESLHFADQCGTFRTGLKRRIDKDTEDAPKIRVYIKQKEADLANAHGTAAGLADTLAAVCAEQERIGVELDEIIEDKEANEKEKGRRQDKLSRLNTEVAAVKTEGDVAEAAWRELKPVRKRKSAAPKAAPKAASKAAPKASARKRSSPATRAVSPPSPPAAPPSPQADGEKLPTPRGISTKHLQGLDVIGGDSDSDEDSLLRPLW</sequence>
<organism evidence="3 4">
    <name type="scientific">Tetraparma gracilis</name>
    <dbReference type="NCBI Taxonomy" id="2962635"/>
    <lineage>
        <taxon>Eukaryota</taxon>
        <taxon>Sar</taxon>
        <taxon>Stramenopiles</taxon>
        <taxon>Ochrophyta</taxon>
        <taxon>Bolidophyceae</taxon>
        <taxon>Parmales</taxon>
        <taxon>Triparmaceae</taxon>
        <taxon>Tetraparma</taxon>
    </lineage>
</organism>
<evidence type="ECO:0000313" key="4">
    <source>
        <dbReference type="Proteomes" id="UP001165060"/>
    </source>
</evidence>
<feature type="compositionally biased region" description="Low complexity" evidence="2">
    <location>
        <begin position="227"/>
        <end position="242"/>
    </location>
</feature>
<feature type="region of interest" description="Disordered" evidence="2">
    <location>
        <begin position="204"/>
        <end position="307"/>
    </location>
</feature>
<name>A0ABQ6MDG4_9STRA</name>
<evidence type="ECO:0000256" key="2">
    <source>
        <dbReference type="SAM" id="MobiDB-lite"/>
    </source>
</evidence>
<evidence type="ECO:0000256" key="1">
    <source>
        <dbReference type="SAM" id="Coils"/>
    </source>
</evidence>
<reference evidence="3 4" key="1">
    <citation type="journal article" date="2023" name="Commun. Biol.">
        <title>Genome analysis of Parmales, the sister group of diatoms, reveals the evolutionary specialization of diatoms from phago-mixotrophs to photoautotrophs.</title>
        <authorList>
            <person name="Ban H."/>
            <person name="Sato S."/>
            <person name="Yoshikawa S."/>
            <person name="Yamada K."/>
            <person name="Nakamura Y."/>
            <person name="Ichinomiya M."/>
            <person name="Sato N."/>
            <person name="Blanc-Mathieu R."/>
            <person name="Endo H."/>
            <person name="Kuwata A."/>
            <person name="Ogata H."/>
        </authorList>
    </citation>
    <scope>NUCLEOTIDE SEQUENCE [LARGE SCALE GENOMIC DNA]</scope>
</reference>
<dbReference type="Proteomes" id="UP001165060">
    <property type="component" value="Unassembled WGS sequence"/>
</dbReference>